<evidence type="ECO:0000313" key="1">
    <source>
        <dbReference type="EMBL" id="GAI68337.1"/>
    </source>
</evidence>
<dbReference type="EMBL" id="BARW01003547">
    <property type="protein sequence ID" value="GAI68337.1"/>
    <property type="molecule type" value="Genomic_DNA"/>
</dbReference>
<feature type="non-terminal residue" evidence="1">
    <location>
        <position position="1"/>
    </location>
</feature>
<accession>X1QIN2</accession>
<reference evidence="1" key="1">
    <citation type="journal article" date="2014" name="Front. Microbiol.">
        <title>High frequency of phylogenetically diverse reductive dehalogenase-homologous genes in deep subseafloor sedimentary metagenomes.</title>
        <authorList>
            <person name="Kawai M."/>
            <person name="Futagami T."/>
            <person name="Toyoda A."/>
            <person name="Takaki Y."/>
            <person name="Nishi S."/>
            <person name="Hori S."/>
            <person name="Arai W."/>
            <person name="Tsubouchi T."/>
            <person name="Morono Y."/>
            <person name="Uchiyama I."/>
            <person name="Ito T."/>
            <person name="Fujiyama A."/>
            <person name="Inagaki F."/>
            <person name="Takami H."/>
        </authorList>
    </citation>
    <scope>NUCLEOTIDE SEQUENCE</scope>
    <source>
        <strain evidence="1">Expedition CK06-06</strain>
    </source>
</reference>
<comment type="caution">
    <text evidence="1">The sequence shown here is derived from an EMBL/GenBank/DDBJ whole genome shotgun (WGS) entry which is preliminary data.</text>
</comment>
<gene>
    <name evidence="1" type="ORF">S12H4_08962</name>
</gene>
<protein>
    <submittedName>
        <fullName evidence="1">Uncharacterized protein</fullName>
    </submittedName>
</protein>
<organism evidence="1">
    <name type="scientific">marine sediment metagenome</name>
    <dbReference type="NCBI Taxonomy" id="412755"/>
    <lineage>
        <taxon>unclassified sequences</taxon>
        <taxon>metagenomes</taxon>
        <taxon>ecological metagenomes</taxon>
    </lineage>
</organism>
<name>X1QIN2_9ZZZZ</name>
<sequence length="114" mass="12936">EGRIGKLVVDDPIGSEHTVLYFQVMGGTLHMLNQKPEAVRNEIIFLGMPERGYYGVDLFIDMLKEKGLMRKAYTENWLIVTGDLASYDSEEMVQLVEDFIDTIAKKIGFRSMGT</sequence>
<proteinExistence type="predicted"/>
<dbReference type="AlphaFoldDB" id="X1QIN2"/>